<feature type="transmembrane region" description="Helical" evidence="10">
    <location>
        <begin position="471"/>
        <end position="491"/>
    </location>
</feature>
<gene>
    <name evidence="12" type="ORF">IDH45_17910</name>
</gene>
<dbReference type="PANTHER" id="PTHR30619">
    <property type="entry name" value="DNA INTERNALIZATION/COMPETENCE PROTEIN COMEC/REC2"/>
    <property type="match status" value="1"/>
</dbReference>
<dbReference type="SUPFAM" id="SSF56281">
    <property type="entry name" value="Metallo-hydrolase/oxidoreductase"/>
    <property type="match status" value="1"/>
</dbReference>
<comment type="catalytic activity">
    <reaction evidence="6">
        <text>3',5'-cyclic CMP + H2O = CMP + H(+)</text>
        <dbReference type="Rhea" id="RHEA:72675"/>
        <dbReference type="ChEBI" id="CHEBI:15377"/>
        <dbReference type="ChEBI" id="CHEBI:15378"/>
        <dbReference type="ChEBI" id="CHEBI:58003"/>
        <dbReference type="ChEBI" id="CHEBI:60377"/>
    </reaction>
    <physiologicalReaction direction="left-to-right" evidence="6">
        <dbReference type="Rhea" id="RHEA:72676"/>
    </physiologicalReaction>
</comment>
<keyword evidence="4 10" id="KW-1133">Transmembrane helix</keyword>
<dbReference type="AlphaFoldDB" id="A0A927H173"/>
<dbReference type="InterPro" id="IPR001279">
    <property type="entry name" value="Metallo-B-lactamas"/>
</dbReference>
<dbReference type="Pfam" id="PF03772">
    <property type="entry name" value="Competence"/>
    <property type="match status" value="1"/>
</dbReference>
<evidence type="ECO:0000256" key="6">
    <source>
        <dbReference type="ARBA" id="ARBA00034221"/>
    </source>
</evidence>
<keyword evidence="3 10" id="KW-0812">Transmembrane</keyword>
<evidence type="ECO:0000313" key="12">
    <source>
        <dbReference type="EMBL" id="MBD2863867.1"/>
    </source>
</evidence>
<dbReference type="Pfam" id="PF13567">
    <property type="entry name" value="DUF4131"/>
    <property type="match status" value="1"/>
</dbReference>
<dbReference type="NCBIfam" id="TIGR00361">
    <property type="entry name" value="ComEC_Rec2"/>
    <property type="match status" value="1"/>
</dbReference>
<evidence type="ECO:0000256" key="10">
    <source>
        <dbReference type="SAM" id="Phobius"/>
    </source>
</evidence>
<dbReference type="GO" id="GO:0030420">
    <property type="term" value="P:establishment of competence for transformation"/>
    <property type="evidence" value="ECO:0007669"/>
    <property type="project" value="InterPro"/>
</dbReference>
<evidence type="ECO:0000313" key="13">
    <source>
        <dbReference type="Proteomes" id="UP000639396"/>
    </source>
</evidence>
<dbReference type="InterPro" id="IPR004477">
    <property type="entry name" value="ComEC_N"/>
</dbReference>
<evidence type="ECO:0000256" key="2">
    <source>
        <dbReference type="ARBA" id="ARBA00022475"/>
    </source>
</evidence>
<dbReference type="InterPro" id="IPR035681">
    <property type="entry name" value="ComA-like_MBL"/>
</dbReference>
<organism evidence="12 13">
    <name type="scientific">Paenibacillus oceani</name>
    <dbReference type="NCBI Taxonomy" id="2772510"/>
    <lineage>
        <taxon>Bacteria</taxon>
        <taxon>Bacillati</taxon>
        <taxon>Bacillota</taxon>
        <taxon>Bacilli</taxon>
        <taxon>Bacillales</taxon>
        <taxon>Paenibacillaceae</taxon>
        <taxon>Paenibacillus</taxon>
    </lineage>
</organism>
<evidence type="ECO:0000256" key="8">
    <source>
        <dbReference type="ARBA" id="ARBA00048505"/>
    </source>
</evidence>
<feature type="transmembrane region" description="Helical" evidence="10">
    <location>
        <begin position="562"/>
        <end position="579"/>
    </location>
</feature>
<dbReference type="InterPro" id="IPR052159">
    <property type="entry name" value="Competence_DNA_uptake"/>
</dbReference>
<proteinExistence type="predicted"/>
<dbReference type="RefSeq" id="WP_190929500.1">
    <property type="nucleotide sequence ID" value="NZ_JACXJA010000024.1"/>
</dbReference>
<keyword evidence="5 10" id="KW-0472">Membrane</keyword>
<feature type="transmembrane region" description="Helical" evidence="10">
    <location>
        <begin position="498"/>
        <end position="516"/>
    </location>
</feature>
<dbReference type="Gene3D" id="3.60.15.10">
    <property type="entry name" value="Ribonuclease Z/Hydroxyacylglutathione hydrolase-like"/>
    <property type="match status" value="1"/>
</dbReference>
<accession>A0A927H173</accession>
<dbReference type="SMART" id="SM00849">
    <property type="entry name" value="Lactamase_B"/>
    <property type="match status" value="1"/>
</dbReference>
<dbReference type="CDD" id="cd07731">
    <property type="entry name" value="ComA-like_MBL-fold"/>
    <property type="match status" value="1"/>
</dbReference>
<dbReference type="PANTHER" id="PTHR30619:SF1">
    <property type="entry name" value="RECOMBINATION PROTEIN 2"/>
    <property type="match status" value="1"/>
</dbReference>
<evidence type="ECO:0000256" key="3">
    <source>
        <dbReference type="ARBA" id="ARBA00022692"/>
    </source>
</evidence>
<name>A0A927H173_9BACL</name>
<dbReference type="Proteomes" id="UP000639396">
    <property type="component" value="Unassembled WGS sequence"/>
</dbReference>
<evidence type="ECO:0000259" key="11">
    <source>
        <dbReference type="SMART" id="SM00849"/>
    </source>
</evidence>
<comment type="caution">
    <text evidence="12">The sequence shown here is derived from an EMBL/GenBank/DDBJ whole genome shotgun (WGS) entry which is preliminary data.</text>
</comment>
<dbReference type="InterPro" id="IPR036866">
    <property type="entry name" value="RibonucZ/Hydroxyglut_hydro"/>
</dbReference>
<keyword evidence="2" id="KW-1003">Cell membrane</keyword>
<comment type="subcellular location">
    <subcellularLocation>
        <location evidence="1">Cell membrane</location>
        <topology evidence="1">Multi-pass membrane protein</topology>
    </subcellularLocation>
</comment>
<sequence>MNRPLTLVAVLAVTGAAIGSRMPPGMLSWKWAIAAAALAVMTVLLALPGRRWIGPLLVAVAAAAYYQGYDSRNMTALALPSAVQLSGQTEIGMAAAEAEVELAGTIASPVAVDGDKVSFVLLAHRAAVREAETVRLREKVQVSIRLLHADEQERASGWGRGDPIVLAGTIQKPGSARNFGGFDYSAYLYRKQIHWQLSVKGLDQTRTGPEADGELRGGGRQPGGEAAEGSDGLTGGGADAGDGAIAKRQLPLSDWSKVYRWNDDLRSYLGGIMDRAFPDRIDAGYMKSMVLGLTDDMDPDTYQQFSQLGLTHILAISGLHVAVFVGGCMWLLRLFGLTRERILVITMVIVPFYVALTGGSPSAVRAGIMAMIGLYAARRGLWKDALNIISLAAFAMLVWNPYFLYDVSFQLSFLVTLGLIIGVPRFSRLLPVRSQALNSLLSVTVVAQLISFPITVFYFNGVSLLSALANLLLVPFISFAVLPLGTFVLLAGLIYERAAGWIGVVTSYLNDITFWLVDVGAVHDPLRLVWPKPSLLWVLLYYVLLGAVYAGAAKWKESGKPAFAMAAVAVFMLFLWHGYEPDRFVRDGKVHFIDVGQGDAILVRTPQSRHMLIDGGGTVTFRKPGEEWKERRDPYEVGKKQLVPLLKQRGVHQLDLLVISHQDQDHIGGLQAVVEQIPVRTVVMNGTWKGNAGSRKLFETAMRRGAEVVTLEQGKTVALDRYTELTALTASGPEMPVRLAEEQNNESVVLLLNMRNIRFLFTGDMEARQEKLLLEALNRTRGDPPSSSSSPVSVDVLKIAHHGSKTSTTDEWLAFWQPRMSVISVGLKNSYGHPSPGVLERLERSGTTIYRTDRDGEVVFTVTGQGVRVDKKL</sequence>
<evidence type="ECO:0000256" key="5">
    <source>
        <dbReference type="ARBA" id="ARBA00023136"/>
    </source>
</evidence>
<dbReference type="NCBIfam" id="TIGR00360">
    <property type="entry name" value="ComEC_N-term"/>
    <property type="match status" value="1"/>
</dbReference>
<feature type="transmembrane region" description="Helical" evidence="10">
    <location>
        <begin position="409"/>
        <end position="427"/>
    </location>
</feature>
<evidence type="ECO:0000256" key="1">
    <source>
        <dbReference type="ARBA" id="ARBA00004651"/>
    </source>
</evidence>
<feature type="transmembrane region" description="Helical" evidence="10">
    <location>
        <begin position="439"/>
        <end position="459"/>
    </location>
</feature>
<dbReference type="InterPro" id="IPR025405">
    <property type="entry name" value="DUF4131"/>
</dbReference>
<protein>
    <submittedName>
        <fullName evidence="12">DNA internalization-related competence protein ComEC/Rec2</fullName>
    </submittedName>
</protein>
<feature type="domain" description="Metallo-beta-lactamase" evidence="11">
    <location>
        <begin position="597"/>
        <end position="804"/>
    </location>
</feature>
<keyword evidence="13" id="KW-1185">Reference proteome</keyword>
<evidence type="ECO:0000256" key="9">
    <source>
        <dbReference type="SAM" id="MobiDB-lite"/>
    </source>
</evidence>
<comment type="function">
    <text evidence="7">Counteracts the endogenous Pycsar antiviral defense system. Phosphodiesterase that enables metal-dependent hydrolysis of host cyclic nucleotide Pycsar defense signals such as cCMP and cUMP.</text>
</comment>
<feature type="region of interest" description="Disordered" evidence="9">
    <location>
        <begin position="204"/>
        <end position="238"/>
    </location>
</feature>
<reference evidence="12" key="1">
    <citation type="submission" date="2020-09" db="EMBL/GenBank/DDBJ databases">
        <title>A novel bacterium of genus Paenibacillus, isolated from South China Sea.</title>
        <authorList>
            <person name="Huang H."/>
            <person name="Mo K."/>
            <person name="Hu Y."/>
        </authorList>
    </citation>
    <scope>NUCLEOTIDE SEQUENCE</scope>
    <source>
        <strain evidence="12">IB182363</strain>
    </source>
</reference>
<dbReference type="Pfam" id="PF00753">
    <property type="entry name" value="Lactamase_B"/>
    <property type="match status" value="1"/>
</dbReference>
<evidence type="ECO:0000256" key="4">
    <source>
        <dbReference type="ARBA" id="ARBA00022989"/>
    </source>
</evidence>
<feature type="transmembrane region" description="Helical" evidence="10">
    <location>
        <begin position="342"/>
        <end position="364"/>
    </location>
</feature>
<dbReference type="EMBL" id="JACXJA010000024">
    <property type="protein sequence ID" value="MBD2863867.1"/>
    <property type="molecule type" value="Genomic_DNA"/>
</dbReference>
<comment type="catalytic activity">
    <reaction evidence="8">
        <text>3',5'-cyclic UMP + H2O = UMP + H(+)</text>
        <dbReference type="Rhea" id="RHEA:70575"/>
        <dbReference type="ChEBI" id="CHEBI:15377"/>
        <dbReference type="ChEBI" id="CHEBI:15378"/>
        <dbReference type="ChEBI" id="CHEBI:57865"/>
        <dbReference type="ChEBI" id="CHEBI:184387"/>
    </reaction>
    <physiologicalReaction direction="left-to-right" evidence="8">
        <dbReference type="Rhea" id="RHEA:70576"/>
    </physiologicalReaction>
</comment>
<dbReference type="InterPro" id="IPR004797">
    <property type="entry name" value="Competence_ComEC/Rec2"/>
</dbReference>
<feature type="transmembrane region" description="Helical" evidence="10">
    <location>
        <begin position="313"/>
        <end position="336"/>
    </location>
</feature>
<feature type="transmembrane region" description="Helical" evidence="10">
    <location>
        <begin position="385"/>
        <end position="403"/>
    </location>
</feature>
<feature type="transmembrane region" description="Helical" evidence="10">
    <location>
        <begin position="29"/>
        <end position="47"/>
    </location>
</feature>
<evidence type="ECO:0000256" key="7">
    <source>
        <dbReference type="ARBA" id="ARBA00034301"/>
    </source>
</evidence>
<dbReference type="GO" id="GO:0005886">
    <property type="term" value="C:plasma membrane"/>
    <property type="evidence" value="ECO:0007669"/>
    <property type="project" value="UniProtKB-SubCell"/>
</dbReference>
<feature type="transmembrane region" description="Helical" evidence="10">
    <location>
        <begin position="536"/>
        <end position="555"/>
    </location>
</feature>